<keyword evidence="2" id="KW-1185">Reference proteome</keyword>
<reference evidence="1 2" key="1">
    <citation type="submission" date="2022-05" db="EMBL/GenBank/DDBJ databases">
        <authorList>
            <person name="Park J.-S."/>
        </authorList>
    </citation>
    <scope>NUCLEOTIDE SEQUENCE [LARGE SCALE GENOMIC DNA]</scope>
    <source>
        <strain evidence="1 2">2012CJ34-2</strain>
    </source>
</reference>
<dbReference type="RefSeq" id="WP_249697660.1">
    <property type="nucleotide sequence ID" value="NZ_JAMFLX010000002.1"/>
</dbReference>
<proteinExistence type="predicted"/>
<organism evidence="1 2">
    <name type="scientific">Parendozoicomonas callyspongiae</name>
    <dbReference type="NCBI Taxonomy" id="2942213"/>
    <lineage>
        <taxon>Bacteria</taxon>
        <taxon>Pseudomonadati</taxon>
        <taxon>Pseudomonadota</taxon>
        <taxon>Gammaproteobacteria</taxon>
        <taxon>Oceanospirillales</taxon>
        <taxon>Endozoicomonadaceae</taxon>
        <taxon>Parendozoicomonas</taxon>
    </lineage>
</organism>
<dbReference type="Proteomes" id="UP001203338">
    <property type="component" value="Unassembled WGS sequence"/>
</dbReference>
<gene>
    <name evidence="1" type="ORF">M3P05_02550</name>
</gene>
<evidence type="ECO:0000313" key="1">
    <source>
        <dbReference type="EMBL" id="MCL6268830.1"/>
    </source>
</evidence>
<dbReference type="EMBL" id="JAMFLX010000002">
    <property type="protein sequence ID" value="MCL6268830.1"/>
    <property type="molecule type" value="Genomic_DNA"/>
</dbReference>
<name>A0ABT0PBR7_9GAMM</name>
<dbReference type="InterPro" id="IPR010732">
    <property type="entry name" value="T6SS_TssG-like"/>
</dbReference>
<accession>A0ABT0PBR7</accession>
<sequence>MTVNSGWYARLRANPKNFGYSQVMRLLDGNRNIRIQIKAQKIGYNGQWDLFDVYDNNLRDIVLITNRCSLIGTGSILPHYINDASKHAYYDLDDYSLDSFFQIFNERYLRLDYRVEICRYLPLYFERIWLSNTKPPKHFLDFSGLLTNTSHWMLSYSLRCQIKTRALEGVASHLSKLINHPITVEQQDLSRWPITLERIWHLNNKFKLGKNIMIGSFSWIKGQIIRVIIHVSSADEWIEISKTTLLHTRIEFLSRALLPHRYINYYVELLQTSTEPPKLSCQQKGYRLSYFNSDTTRAPRGYVRIALQTTSKDS</sequence>
<evidence type="ECO:0000313" key="2">
    <source>
        <dbReference type="Proteomes" id="UP001203338"/>
    </source>
</evidence>
<dbReference type="Pfam" id="PF06996">
    <property type="entry name" value="T6SS_TssG"/>
    <property type="match status" value="1"/>
</dbReference>
<comment type="caution">
    <text evidence="1">The sequence shown here is derived from an EMBL/GenBank/DDBJ whole genome shotgun (WGS) entry which is preliminary data.</text>
</comment>
<protein>
    <submittedName>
        <fullName evidence="1">Type VI secretion system baseplate subunit TssG</fullName>
    </submittedName>
</protein>